<feature type="domain" description="PAC" evidence="2">
    <location>
        <begin position="217"/>
        <end position="269"/>
    </location>
</feature>
<comment type="caution">
    <text evidence="5">The sequence shown here is derived from an EMBL/GenBank/DDBJ whole genome shotgun (WGS) entry which is preliminary data.</text>
</comment>
<dbReference type="NCBIfam" id="TIGR00229">
    <property type="entry name" value="sensory_box"/>
    <property type="match status" value="1"/>
</dbReference>
<dbReference type="Pfam" id="PF00563">
    <property type="entry name" value="EAL"/>
    <property type="match status" value="1"/>
</dbReference>
<dbReference type="Gene3D" id="3.30.450.20">
    <property type="entry name" value="PAS domain"/>
    <property type="match status" value="1"/>
</dbReference>
<evidence type="ECO:0000259" key="1">
    <source>
        <dbReference type="PROSITE" id="PS50112"/>
    </source>
</evidence>
<dbReference type="SUPFAM" id="SSF55073">
    <property type="entry name" value="Nucleotide cyclase"/>
    <property type="match status" value="1"/>
</dbReference>
<dbReference type="SMART" id="SM00267">
    <property type="entry name" value="GGDEF"/>
    <property type="match status" value="1"/>
</dbReference>
<evidence type="ECO:0000259" key="3">
    <source>
        <dbReference type="PROSITE" id="PS50883"/>
    </source>
</evidence>
<dbReference type="PROSITE" id="PS50883">
    <property type="entry name" value="EAL"/>
    <property type="match status" value="1"/>
</dbReference>
<dbReference type="Gene3D" id="3.30.70.270">
    <property type="match status" value="1"/>
</dbReference>
<accession>A0ABP5T5K3</accession>
<dbReference type="EMBL" id="BAAARA010000007">
    <property type="protein sequence ID" value="GAA2346011.1"/>
    <property type="molecule type" value="Genomic_DNA"/>
</dbReference>
<dbReference type="PROSITE" id="PS50112">
    <property type="entry name" value="PAS"/>
    <property type="match status" value="1"/>
</dbReference>
<dbReference type="CDD" id="cd01948">
    <property type="entry name" value="EAL"/>
    <property type="match status" value="1"/>
</dbReference>
<dbReference type="Gene3D" id="3.20.20.450">
    <property type="entry name" value="EAL domain"/>
    <property type="match status" value="1"/>
</dbReference>
<dbReference type="PANTHER" id="PTHR44757">
    <property type="entry name" value="DIGUANYLATE CYCLASE DGCP"/>
    <property type="match status" value="1"/>
</dbReference>
<protein>
    <submittedName>
        <fullName evidence="5">Cyclic Di-GMP phosphodiesterase RmdA</fullName>
    </submittedName>
</protein>
<dbReference type="InterPro" id="IPR000700">
    <property type="entry name" value="PAS-assoc_C"/>
</dbReference>
<dbReference type="InterPro" id="IPR000160">
    <property type="entry name" value="GGDEF_dom"/>
</dbReference>
<dbReference type="InterPro" id="IPR001610">
    <property type="entry name" value="PAC"/>
</dbReference>
<name>A0ABP5T5K3_9PSEU</name>
<keyword evidence="6" id="KW-1185">Reference proteome</keyword>
<dbReference type="SMART" id="SM00086">
    <property type="entry name" value="PAC"/>
    <property type="match status" value="1"/>
</dbReference>
<feature type="domain" description="GGDEF" evidence="4">
    <location>
        <begin position="300"/>
        <end position="434"/>
    </location>
</feature>
<dbReference type="Proteomes" id="UP001501218">
    <property type="component" value="Unassembled WGS sequence"/>
</dbReference>
<evidence type="ECO:0000313" key="5">
    <source>
        <dbReference type="EMBL" id="GAA2346011.1"/>
    </source>
</evidence>
<dbReference type="SMART" id="SM00052">
    <property type="entry name" value="EAL"/>
    <property type="match status" value="1"/>
</dbReference>
<dbReference type="InterPro" id="IPR001633">
    <property type="entry name" value="EAL_dom"/>
</dbReference>
<dbReference type="SUPFAM" id="SSF55785">
    <property type="entry name" value="PYP-like sensor domain (PAS domain)"/>
    <property type="match status" value="1"/>
</dbReference>
<gene>
    <name evidence="5" type="primary">rmdA_2</name>
    <name evidence="5" type="ORF">GCM10009854_23600</name>
</gene>
<dbReference type="InterPro" id="IPR029787">
    <property type="entry name" value="Nucleotide_cyclase"/>
</dbReference>
<dbReference type="InterPro" id="IPR052155">
    <property type="entry name" value="Biofilm_reg_signaling"/>
</dbReference>
<dbReference type="Pfam" id="PF00990">
    <property type="entry name" value="GGDEF"/>
    <property type="match status" value="1"/>
</dbReference>
<organism evidence="5 6">
    <name type="scientific">Saccharopolyspora halophila</name>
    <dbReference type="NCBI Taxonomy" id="405551"/>
    <lineage>
        <taxon>Bacteria</taxon>
        <taxon>Bacillati</taxon>
        <taxon>Actinomycetota</taxon>
        <taxon>Actinomycetes</taxon>
        <taxon>Pseudonocardiales</taxon>
        <taxon>Pseudonocardiaceae</taxon>
        <taxon>Saccharopolyspora</taxon>
    </lineage>
</organism>
<dbReference type="NCBIfam" id="TIGR00254">
    <property type="entry name" value="GGDEF"/>
    <property type="match status" value="1"/>
</dbReference>
<dbReference type="PROSITE" id="PS50113">
    <property type="entry name" value="PAC"/>
    <property type="match status" value="1"/>
</dbReference>
<feature type="domain" description="PAS" evidence="1">
    <location>
        <begin position="143"/>
        <end position="193"/>
    </location>
</feature>
<dbReference type="SUPFAM" id="SSF141868">
    <property type="entry name" value="EAL domain-like"/>
    <property type="match status" value="1"/>
</dbReference>
<feature type="domain" description="EAL" evidence="3">
    <location>
        <begin position="443"/>
        <end position="710"/>
    </location>
</feature>
<dbReference type="Pfam" id="PF08448">
    <property type="entry name" value="PAS_4"/>
    <property type="match status" value="1"/>
</dbReference>
<dbReference type="CDD" id="cd00130">
    <property type="entry name" value="PAS"/>
    <property type="match status" value="1"/>
</dbReference>
<evidence type="ECO:0000259" key="2">
    <source>
        <dbReference type="PROSITE" id="PS50113"/>
    </source>
</evidence>
<evidence type="ECO:0000313" key="6">
    <source>
        <dbReference type="Proteomes" id="UP001501218"/>
    </source>
</evidence>
<dbReference type="InterPro" id="IPR035965">
    <property type="entry name" value="PAS-like_dom_sf"/>
</dbReference>
<dbReference type="SMART" id="SM00091">
    <property type="entry name" value="PAS"/>
    <property type="match status" value="1"/>
</dbReference>
<evidence type="ECO:0000259" key="4">
    <source>
        <dbReference type="PROSITE" id="PS50887"/>
    </source>
</evidence>
<proteinExistence type="predicted"/>
<sequence>MSATDGFVDRDELRAVVRQWTREIIHTSYVAMGRPELEAFLAKCLDDVFAACDGPLESARMVGERLVDVHFTSPVALHRTVTHLGGVLPRCTGVDQQRLVEVLGAVSAGFAGALREQTLAEQELIKKSVLDARAAAETALRSSEARSRAVFASSALGIAVVTLDGVIEEINPSMTRIFRRRSEEMVGRTIFELTDATWLAELTGANADLVRGRVDRYQLETRFTEQHGSHVWTQLSASLVRDPTGGPDYQVLLYEDITDRHMLQEQFRRQAVHDPLTGLANRTQLQTSLDHALERSHPGRRVGLCFFDLDGFKAVNDSLGHAVGDQLLRAIAQRIQAQTAEMGALPARMGGDEFVVLVPDTSGAAQLVERVEAMLAEITRPCRIGCHELAASASVGVVERPVAETDGESLLRDADTTLYRAKEDGRAQWVLFDPERNAEARDRFKLSAGLPAALDQYELFVEYEPIVSLTDDDLAGWNLARDKIVGAAATIRWDHPEFGELGQESFLGLAEETGLITRLGRWALEQVCEHAARWTERLGDDAPIAVLNLSRRHCRDPELVNDVRRMLRESGLPPDRLALGMPESALFDHEGDPVDIVEIFAQMGIRLIVDQFGDDYTRLGRLRGLPLHGVRVDGPHLEAFADPAGADALDAHLVRAAAQAADLMGLPVMAGGIQGVMQADRLREVGVRTVLGPYAGERSSALELEVAVAG</sequence>
<reference evidence="6" key="1">
    <citation type="journal article" date="2019" name="Int. J. Syst. Evol. Microbiol.">
        <title>The Global Catalogue of Microorganisms (GCM) 10K type strain sequencing project: providing services to taxonomists for standard genome sequencing and annotation.</title>
        <authorList>
            <consortium name="The Broad Institute Genomics Platform"/>
            <consortium name="The Broad Institute Genome Sequencing Center for Infectious Disease"/>
            <person name="Wu L."/>
            <person name="Ma J."/>
        </authorList>
    </citation>
    <scope>NUCLEOTIDE SEQUENCE [LARGE SCALE GENOMIC DNA]</scope>
    <source>
        <strain evidence="6">JCM 16221</strain>
    </source>
</reference>
<dbReference type="InterPro" id="IPR035919">
    <property type="entry name" value="EAL_sf"/>
</dbReference>
<dbReference type="InterPro" id="IPR013656">
    <property type="entry name" value="PAS_4"/>
</dbReference>
<dbReference type="RefSeq" id="WP_344130130.1">
    <property type="nucleotide sequence ID" value="NZ_BAAARA010000007.1"/>
</dbReference>
<dbReference type="InterPro" id="IPR000014">
    <property type="entry name" value="PAS"/>
</dbReference>
<dbReference type="PANTHER" id="PTHR44757:SF2">
    <property type="entry name" value="BIOFILM ARCHITECTURE MAINTENANCE PROTEIN MBAA"/>
    <property type="match status" value="1"/>
</dbReference>
<dbReference type="InterPro" id="IPR043128">
    <property type="entry name" value="Rev_trsase/Diguanyl_cyclase"/>
</dbReference>
<dbReference type="CDD" id="cd01949">
    <property type="entry name" value="GGDEF"/>
    <property type="match status" value="1"/>
</dbReference>
<dbReference type="PROSITE" id="PS50887">
    <property type="entry name" value="GGDEF"/>
    <property type="match status" value="1"/>
</dbReference>